<keyword evidence="7" id="KW-0489">Methyltransferase</keyword>
<evidence type="ECO:0000256" key="19">
    <source>
        <dbReference type="ARBA" id="ARBA00057179"/>
    </source>
</evidence>
<evidence type="ECO:0000256" key="15">
    <source>
        <dbReference type="ARBA" id="ARBA00048740"/>
    </source>
</evidence>
<evidence type="ECO:0000256" key="22">
    <source>
        <dbReference type="ARBA" id="ARBA00081504"/>
    </source>
</evidence>
<comment type="subcellular location">
    <subcellularLocation>
        <location evidence="2">Cytoplasm</location>
    </subcellularLocation>
    <subcellularLocation>
        <location evidence="1">Nucleus</location>
        <location evidence="1">Cajal body</location>
    </subcellularLocation>
    <subcellularLocation>
        <location evidence="3">Nucleus</location>
        <location evidence="3">Nucleolus</location>
    </subcellularLocation>
</comment>
<evidence type="ECO:0000256" key="6">
    <source>
        <dbReference type="ARBA" id="ARBA00022553"/>
    </source>
</evidence>
<comment type="catalytic activity">
    <reaction evidence="16">
        <text>a 5'-end (N(2),N(7)-dimethyl 5'-triphosphoguanosine)-ribonucleoside in snRNA + S-adenosyl-L-methionine = a 5'-end (N(2),N(2),N(7)-trimethyl 5'-triphosphoguanosine)-ribonucleoside in snRNA + S-adenosyl-L-homocysteine + H(+)</text>
        <dbReference type="Rhea" id="RHEA:78479"/>
        <dbReference type="Rhea" id="RHEA-COMP:19087"/>
        <dbReference type="Rhea" id="RHEA-COMP:19089"/>
        <dbReference type="ChEBI" id="CHEBI:15378"/>
        <dbReference type="ChEBI" id="CHEBI:57856"/>
        <dbReference type="ChEBI" id="CHEBI:59789"/>
        <dbReference type="ChEBI" id="CHEBI:167623"/>
        <dbReference type="ChEBI" id="CHEBI:172880"/>
    </reaction>
    <physiologicalReaction direction="left-to-right" evidence="16">
        <dbReference type="Rhea" id="RHEA:78480"/>
    </physiologicalReaction>
</comment>
<evidence type="ECO:0000256" key="18">
    <source>
        <dbReference type="ARBA" id="ARBA00049790"/>
    </source>
</evidence>
<dbReference type="PANTHER" id="PTHR14741">
    <property type="entry name" value="S-ADENOSYLMETHIONINE-DEPENDENT METHYLTRANSFERASE RELATED"/>
    <property type="match status" value="1"/>
</dbReference>
<comment type="similarity">
    <text evidence="13">Belongs to the methyltransferase superfamily. Trimethylguanosine synthase family.</text>
</comment>
<evidence type="ECO:0000313" key="23">
    <source>
        <dbReference type="Proteomes" id="UP000046395"/>
    </source>
</evidence>
<evidence type="ECO:0000256" key="20">
    <source>
        <dbReference type="ARBA" id="ARBA00064494"/>
    </source>
</evidence>
<keyword evidence="9" id="KW-0949">S-adenosyl-L-methionine</keyword>
<evidence type="ECO:0000256" key="4">
    <source>
        <dbReference type="ARBA" id="ARBA00018517"/>
    </source>
</evidence>
<dbReference type="AlphaFoldDB" id="A0A5S6QEE2"/>
<dbReference type="SUPFAM" id="SSF53335">
    <property type="entry name" value="S-adenosyl-L-methionine-dependent methyltransferases"/>
    <property type="match status" value="1"/>
</dbReference>
<keyword evidence="23" id="KW-1185">Reference proteome</keyword>
<evidence type="ECO:0000256" key="21">
    <source>
        <dbReference type="ARBA" id="ARBA00079339"/>
    </source>
</evidence>
<dbReference type="STRING" id="70415.A0A5S6QEE2"/>
<organism evidence="23 24">
    <name type="scientific">Trichuris muris</name>
    <name type="common">Mouse whipworm</name>
    <dbReference type="NCBI Taxonomy" id="70415"/>
    <lineage>
        <taxon>Eukaryota</taxon>
        <taxon>Metazoa</taxon>
        <taxon>Ecdysozoa</taxon>
        <taxon>Nematoda</taxon>
        <taxon>Enoplea</taxon>
        <taxon>Dorylaimia</taxon>
        <taxon>Trichinellida</taxon>
        <taxon>Trichuridae</taxon>
        <taxon>Trichuris</taxon>
    </lineage>
</organism>
<sequence>MPRNVGYESCQFGALQFVSAGNSGQRKLDILLTRCLIDDSAIVKSLRRRTDELRLSVSHFVDNIIHEFLTEVALENEMKRCAIRNSVKKKASRNRKKLEMRNCANELPCRQTNVASSRSAGDSCDTNDAEMMKQFGLPASFVGDKNEDGITDASCNQSSGFPLDVVQAKFNSFWAQWGGQLVYLFWLKLYGPAIEEDMKNQIEKMVEPLCDHMKRFPECEVDFAFLCNELLDNYEHNVRFNELPGWDDVWRRHVAYLSNYCAHLFLDALNLKHTSQDPSCLCAANLNRIVDLRTPPFAYEEGGKALMKKKMKAIRRALSYRGLRFGSTSSADVDISLTVNAFPEGRTYLIKNYRSKKAGSQEKQSYLHLGRDVEPYNPVSDDKIYRFCWANNVGLKKYYLQRYHLFTRYEQGILMDEESWFSVTPEAIAVHIAKRCACNTIVDGFCGVGGNSIQFAKYCRRVIAIDIDPVKVKCARRNAEIYGVGDRIEFLCADFFAVAPHLKADVVFLSPPWGGPNYQQCSAFNVLEMDKMRDQSIFAAARMITKNVVYFVPRNSNLYDIFELAGNNELIEVEQNYLNGRLKTVTVYFGEIAQGHLVQQKRSRDADVK</sequence>
<keyword evidence="10" id="KW-0805">Transcription regulation</keyword>
<keyword evidence="6" id="KW-0597">Phosphoprotein</keyword>
<evidence type="ECO:0000256" key="9">
    <source>
        <dbReference type="ARBA" id="ARBA00022691"/>
    </source>
</evidence>
<evidence type="ECO:0000256" key="14">
    <source>
        <dbReference type="ARBA" id="ARBA00047418"/>
    </source>
</evidence>
<accession>A0A5S6QEE2</accession>
<evidence type="ECO:0000256" key="1">
    <source>
        <dbReference type="ARBA" id="ARBA00004408"/>
    </source>
</evidence>
<reference evidence="24" key="1">
    <citation type="submission" date="2019-12" db="UniProtKB">
        <authorList>
            <consortium name="WormBaseParasite"/>
        </authorList>
    </citation>
    <scope>IDENTIFICATION</scope>
</reference>
<dbReference type="GO" id="GO:0015030">
    <property type="term" value="C:Cajal body"/>
    <property type="evidence" value="ECO:0007669"/>
    <property type="project" value="UniProtKB-SubCell"/>
</dbReference>
<dbReference type="GO" id="GO:0005730">
    <property type="term" value="C:nucleolus"/>
    <property type="evidence" value="ECO:0007669"/>
    <property type="project" value="UniProtKB-SubCell"/>
</dbReference>
<evidence type="ECO:0000256" key="10">
    <source>
        <dbReference type="ARBA" id="ARBA00023015"/>
    </source>
</evidence>
<dbReference type="PANTHER" id="PTHR14741:SF32">
    <property type="entry name" value="TRIMETHYLGUANOSINE SYNTHASE"/>
    <property type="match status" value="1"/>
</dbReference>
<name>A0A5S6QEE2_TRIMR</name>
<keyword evidence="11" id="KW-0804">Transcription</keyword>
<dbReference type="InterPro" id="IPR029063">
    <property type="entry name" value="SAM-dependent_MTases_sf"/>
</dbReference>
<evidence type="ECO:0000256" key="5">
    <source>
        <dbReference type="ARBA" id="ARBA00022490"/>
    </source>
</evidence>
<dbReference type="CDD" id="cd02440">
    <property type="entry name" value="AdoMet_MTases"/>
    <property type="match status" value="1"/>
</dbReference>
<protein>
    <recommendedName>
        <fullName evidence="4">Trimethylguanosine synthase</fullName>
    </recommendedName>
    <alternativeName>
        <fullName evidence="18">Cap-specific guanine-N(2) methyltransferase</fullName>
    </alternativeName>
    <alternativeName>
        <fullName evidence="21">Nuclear receptor coactivator 6-interacting protein</fullName>
    </alternativeName>
    <alternativeName>
        <fullName evidence="22">PRIP-interacting protein with methyltransferase motif</fullName>
    </alternativeName>
</protein>
<dbReference type="WBParaSite" id="TMUE_1000005549.1">
    <property type="protein sequence ID" value="TMUE_1000005549.1"/>
    <property type="gene ID" value="WBGene00287779"/>
</dbReference>
<evidence type="ECO:0000256" key="7">
    <source>
        <dbReference type="ARBA" id="ARBA00022603"/>
    </source>
</evidence>
<evidence type="ECO:0000256" key="13">
    <source>
        <dbReference type="ARBA" id="ARBA00025783"/>
    </source>
</evidence>
<dbReference type="GO" id="GO:0005737">
    <property type="term" value="C:cytoplasm"/>
    <property type="evidence" value="ECO:0007669"/>
    <property type="project" value="UniProtKB-SubCell"/>
</dbReference>
<dbReference type="FunFam" id="3.40.50.150:FF:000066">
    <property type="entry name" value="Trimethylguanosine synthase 1"/>
    <property type="match status" value="1"/>
</dbReference>
<evidence type="ECO:0000256" key="8">
    <source>
        <dbReference type="ARBA" id="ARBA00022679"/>
    </source>
</evidence>
<evidence type="ECO:0000313" key="24">
    <source>
        <dbReference type="WBParaSite" id="TMUE_1000005549.1"/>
    </source>
</evidence>
<comment type="catalytic activity">
    <reaction evidence="14">
        <text>a 5'-end (N(2),N(7)-dimethyl 5'-triphosphoguanosine)-ribonucleoside in snoRNA + S-adenosyl-L-methionine = a 5'-end (N(2),N(2),N(7)-trimethyl 5'-triphosphoguanosine)-ribonucleoside in snoRNA + S-adenosyl-L-homocysteine + H(+)</text>
        <dbReference type="Rhea" id="RHEA:78507"/>
        <dbReference type="Rhea" id="RHEA-COMP:19088"/>
        <dbReference type="Rhea" id="RHEA-COMP:19090"/>
        <dbReference type="ChEBI" id="CHEBI:15378"/>
        <dbReference type="ChEBI" id="CHEBI:57856"/>
        <dbReference type="ChEBI" id="CHEBI:59789"/>
        <dbReference type="ChEBI" id="CHEBI:167623"/>
        <dbReference type="ChEBI" id="CHEBI:172880"/>
    </reaction>
    <physiologicalReaction direction="left-to-right" evidence="14">
        <dbReference type="Rhea" id="RHEA:78508"/>
    </physiologicalReaction>
</comment>
<keyword evidence="8" id="KW-0808">Transferase</keyword>
<evidence type="ECO:0000256" key="16">
    <source>
        <dbReference type="ARBA" id="ARBA00048763"/>
    </source>
</evidence>
<evidence type="ECO:0000256" key="2">
    <source>
        <dbReference type="ARBA" id="ARBA00004496"/>
    </source>
</evidence>
<dbReference type="InterPro" id="IPR019012">
    <property type="entry name" value="RNA_cap_Gua-N2-MeTrfase"/>
</dbReference>
<dbReference type="GO" id="GO:0071164">
    <property type="term" value="F:RNA cap trimethylguanosine synthase activity"/>
    <property type="evidence" value="ECO:0007669"/>
    <property type="project" value="TreeGrafter"/>
</dbReference>
<comment type="catalytic activity">
    <reaction evidence="17">
        <text>a 5'-end (N(7)-methyl 5'-triphosphoguanosine)-ribonucleoside in snRNA + S-adenosyl-L-methionine = a 5'-end (N(2),N(7)-dimethyl 5'-triphosphoguanosine)-ribonucleoside in snRNA + S-adenosyl-L-homocysteine + H(+)</text>
        <dbReference type="Rhea" id="RHEA:78471"/>
        <dbReference type="Rhea" id="RHEA-COMP:19085"/>
        <dbReference type="Rhea" id="RHEA-COMP:19087"/>
        <dbReference type="ChEBI" id="CHEBI:15378"/>
        <dbReference type="ChEBI" id="CHEBI:57856"/>
        <dbReference type="ChEBI" id="CHEBI:59789"/>
        <dbReference type="ChEBI" id="CHEBI:156461"/>
        <dbReference type="ChEBI" id="CHEBI:172880"/>
    </reaction>
    <physiologicalReaction direction="left-to-right" evidence="17">
        <dbReference type="Rhea" id="RHEA:78472"/>
    </physiologicalReaction>
</comment>
<evidence type="ECO:0000256" key="17">
    <source>
        <dbReference type="ARBA" id="ARBA00049075"/>
    </source>
</evidence>
<comment type="function">
    <text evidence="19">Catalyzes the 2 serial methylation steps for the conversion of the 7-monomethylguanosine (m(7)G) caps of snRNAs and snoRNAs to a 2,2,7-trimethylguanosine (m(2,2,7)G) cap structure. The enzyme is specific for guanine, and N7 methylation must precede N2 methylation. Hypermethylation of the m7G cap of U snRNAs leads to their concentration in nuclear foci, their colocalization with coilin and the formation of canonical Cajal bodies (CBs). Plays a role in transcriptional regulation.</text>
</comment>
<comment type="subunit">
    <text evidence="20">May form homooligomers. Interacts with CREBBP/CBP, EED/WAIT1, EP300/P300, NCOA6/PRIP, PPARBP/PBP and SMN.</text>
</comment>
<evidence type="ECO:0000256" key="3">
    <source>
        <dbReference type="ARBA" id="ARBA00004604"/>
    </source>
</evidence>
<dbReference type="Proteomes" id="UP000046395">
    <property type="component" value="Unassembled WGS sequence"/>
</dbReference>
<evidence type="ECO:0000256" key="12">
    <source>
        <dbReference type="ARBA" id="ARBA00023242"/>
    </source>
</evidence>
<dbReference type="Pfam" id="PF09445">
    <property type="entry name" value="Methyltransf_15"/>
    <property type="match status" value="1"/>
</dbReference>
<keyword evidence="5" id="KW-0963">Cytoplasm</keyword>
<evidence type="ECO:0000256" key="11">
    <source>
        <dbReference type="ARBA" id="ARBA00023163"/>
    </source>
</evidence>
<comment type="catalytic activity">
    <reaction evidence="15">
        <text>a 5'-end (N(7)-methyl 5'-triphosphoguanosine)-ribonucleoside in snoRNA + S-adenosyl-L-methionine = a 5'-end (N(2),N(7)-dimethyl 5'-triphosphoguanosine)-ribonucleoside in snoRNA + S-adenosyl-L-homocysteine + H(+)</text>
        <dbReference type="Rhea" id="RHEA:78475"/>
        <dbReference type="Rhea" id="RHEA-COMP:19086"/>
        <dbReference type="Rhea" id="RHEA-COMP:19088"/>
        <dbReference type="ChEBI" id="CHEBI:15378"/>
        <dbReference type="ChEBI" id="CHEBI:57856"/>
        <dbReference type="ChEBI" id="CHEBI:59789"/>
        <dbReference type="ChEBI" id="CHEBI:156461"/>
        <dbReference type="ChEBI" id="CHEBI:172880"/>
    </reaction>
    <physiologicalReaction direction="left-to-right" evidence="15">
        <dbReference type="Rhea" id="RHEA:78476"/>
    </physiologicalReaction>
</comment>
<keyword evidence="12" id="KW-0539">Nucleus</keyword>
<proteinExistence type="inferred from homology"/>
<dbReference type="Gene3D" id="3.40.50.150">
    <property type="entry name" value="Vaccinia Virus protein VP39"/>
    <property type="match status" value="1"/>
</dbReference>